<dbReference type="OrthoDB" id="5328412at2759"/>
<dbReference type="EMBL" id="QEAP01000301">
    <property type="protein sequence ID" value="TPX69892.1"/>
    <property type="molecule type" value="Genomic_DNA"/>
</dbReference>
<evidence type="ECO:0000256" key="1">
    <source>
        <dbReference type="SAM" id="MobiDB-lite"/>
    </source>
</evidence>
<feature type="compositionally biased region" description="Basic and acidic residues" evidence="1">
    <location>
        <begin position="181"/>
        <end position="191"/>
    </location>
</feature>
<organism evidence="2 3">
    <name type="scientific">Chytriomyces confervae</name>
    <dbReference type="NCBI Taxonomy" id="246404"/>
    <lineage>
        <taxon>Eukaryota</taxon>
        <taxon>Fungi</taxon>
        <taxon>Fungi incertae sedis</taxon>
        <taxon>Chytridiomycota</taxon>
        <taxon>Chytridiomycota incertae sedis</taxon>
        <taxon>Chytridiomycetes</taxon>
        <taxon>Chytridiales</taxon>
        <taxon>Chytriomycetaceae</taxon>
        <taxon>Chytriomyces</taxon>
    </lineage>
</organism>
<feature type="compositionally biased region" description="Acidic residues" evidence="1">
    <location>
        <begin position="204"/>
        <end position="217"/>
    </location>
</feature>
<feature type="compositionally biased region" description="Low complexity" evidence="1">
    <location>
        <begin position="379"/>
        <end position="396"/>
    </location>
</feature>
<proteinExistence type="predicted"/>
<accession>A0A507F1C7</accession>
<evidence type="ECO:0000313" key="2">
    <source>
        <dbReference type="EMBL" id="TPX69892.1"/>
    </source>
</evidence>
<gene>
    <name evidence="2" type="ORF">CcCBS67573_g06709</name>
</gene>
<sequence>MQRNKDKGKKKSEAAPLSFDQLIDEAVESEEKGERYKDGEKAKRFFEAAAENYAAASALTRDAACEYNLGRILLLLAEFKFPAYPPQQRKRLLLDSISRLRGAIALDNATNADCLFNLAQAIRARFEDELDDLDGPSLNMKLFEDALEADKALDAAFLIQREDLRKAIEIKNAACGPGCGDHGHDHSHANKETLQNDSNQDSSMDQDEGGDEEEGFEVVTEETPITNETLIETLVAHASLLTLVGSALVPVSKDQAEGAFIRAEAKLAETRVFWTDAAVEPSDVGLARAALLVAQGEAVFEMSPKTEEASSAWTGLFEKASAVLDHVLALHPTCAEAPADKGDLQCTWAESVMTCAIGSSGAPGFEALANSVAAENQMAQSGGSSSSSSAPQQQQQGPATVLLVTLRQMYAAAAASYKAAQTIEPGKANVSCRLGDLEATRTALYPLDIKTRNVLFNNAATHYKRAIDALGVSMNLLSVQKPCPDDEVARTALLGLAKALSHLDGREGDVKTALVCWKRRGGELTDSESAIYFGERVLALEWFEKLV</sequence>
<feature type="region of interest" description="Disordered" evidence="1">
    <location>
        <begin position="181"/>
        <end position="217"/>
    </location>
</feature>
<evidence type="ECO:0000313" key="3">
    <source>
        <dbReference type="Proteomes" id="UP000320333"/>
    </source>
</evidence>
<dbReference type="AlphaFoldDB" id="A0A507F1C7"/>
<comment type="caution">
    <text evidence="2">The sequence shown here is derived from an EMBL/GenBank/DDBJ whole genome shotgun (WGS) entry which is preliminary data.</text>
</comment>
<protein>
    <submittedName>
        <fullName evidence="2">Uncharacterized protein</fullName>
    </submittedName>
</protein>
<reference evidence="2 3" key="1">
    <citation type="journal article" date="2019" name="Sci. Rep.">
        <title>Comparative genomics of chytrid fungi reveal insights into the obligate biotrophic and pathogenic lifestyle of Synchytrium endobioticum.</title>
        <authorList>
            <person name="van de Vossenberg B.T.L.H."/>
            <person name="Warris S."/>
            <person name="Nguyen H.D.T."/>
            <person name="van Gent-Pelzer M.P.E."/>
            <person name="Joly D.L."/>
            <person name="van de Geest H.C."/>
            <person name="Bonants P.J.M."/>
            <person name="Smith D.S."/>
            <person name="Levesque C.A."/>
            <person name="van der Lee T.A.J."/>
        </authorList>
    </citation>
    <scope>NUCLEOTIDE SEQUENCE [LARGE SCALE GENOMIC DNA]</scope>
    <source>
        <strain evidence="2 3">CBS 675.73</strain>
    </source>
</reference>
<name>A0A507F1C7_9FUNG</name>
<keyword evidence="3" id="KW-1185">Reference proteome</keyword>
<feature type="region of interest" description="Disordered" evidence="1">
    <location>
        <begin position="376"/>
        <end position="396"/>
    </location>
</feature>
<dbReference type="Proteomes" id="UP000320333">
    <property type="component" value="Unassembled WGS sequence"/>
</dbReference>